<dbReference type="Gene3D" id="3.90.550.10">
    <property type="entry name" value="Spore Coat Polysaccharide Biosynthesis Protein SpsA, Chain A"/>
    <property type="match status" value="1"/>
</dbReference>
<dbReference type="InterPro" id="IPR001173">
    <property type="entry name" value="Glyco_trans_2-like"/>
</dbReference>
<keyword evidence="5" id="KW-0328">Glycosyltransferase</keyword>
<evidence type="ECO:0000313" key="6">
    <source>
        <dbReference type="Proteomes" id="UP001597519"/>
    </source>
</evidence>
<proteinExistence type="predicted"/>
<dbReference type="Proteomes" id="UP001597519">
    <property type="component" value="Unassembled WGS sequence"/>
</dbReference>
<gene>
    <name evidence="5" type="ORF">ACFSX4_05985</name>
</gene>
<dbReference type="SUPFAM" id="SSF53448">
    <property type="entry name" value="Nucleotide-diphospho-sugar transferases"/>
    <property type="match status" value="1"/>
</dbReference>
<comment type="caution">
    <text evidence="5">The sequence shown here is derived from an EMBL/GenBank/DDBJ whole genome shotgun (WGS) entry which is preliminary data.</text>
</comment>
<evidence type="ECO:0000259" key="3">
    <source>
        <dbReference type="Pfam" id="PF00535"/>
    </source>
</evidence>
<dbReference type="PANTHER" id="PTHR43685:SF2">
    <property type="entry name" value="GLYCOSYLTRANSFERASE 2-LIKE DOMAIN-CONTAINING PROTEIN"/>
    <property type="match status" value="1"/>
</dbReference>
<evidence type="ECO:0000256" key="2">
    <source>
        <dbReference type="ARBA" id="ARBA00041596"/>
    </source>
</evidence>
<dbReference type="InterPro" id="IPR055259">
    <property type="entry name" value="YkvP/CgeB_Glyco_trans-like"/>
</dbReference>
<protein>
    <recommendedName>
        <fullName evidence="1">Putative glycosyltransferase TagX</fullName>
    </recommendedName>
    <alternativeName>
        <fullName evidence="2">Teichoic acid biosynthesis protein X</fullName>
    </alternativeName>
</protein>
<reference evidence="6" key="1">
    <citation type="journal article" date="2019" name="Int. J. Syst. Evol. Microbiol.">
        <title>The Global Catalogue of Microorganisms (GCM) 10K type strain sequencing project: providing services to taxonomists for standard genome sequencing and annotation.</title>
        <authorList>
            <consortium name="The Broad Institute Genomics Platform"/>
            <consortium name="The Broad Institute Genome Sequencing Center for Infectious Disease"/>
            <person name="Wu L."/>
            <person name="Ma J."/>
        </authorList>
    </citation>
    <scope>NUCLEOTIDE SEQUENCE [LARGE SCALE GENOMIC DNA]</scope>
    <source>
        <strain evidence="6">KCTC 33575</strain>
    </source>
</reference>
<evidence type="ECO:0000259" key="4">
    <source>
        <dbReference type="Pfam" id="PF13524"/>
    </source>
</evidence>
<dbReference type="InterPro" id="IPR050834">
    <property type="entry name" value="Glycosyltransf_2"/>
</dbReference>
<accession>A0ABW5WUH9</accession>
<sequence length="869" mass="102062">MDMNQLEKNLEKYKENLSKDFSFTLNQMINDLDPTILANEYSQNFAERIKTNPFYYLKFEDIGRENALDKFKNAMENVPTSNGSRFYKKMNLNIGIIADEFLYNSFKDVANLNYISREDKEIHDYDFVIFASTWRGIDNTWEGSAHPSNEKRIEMEELIEKYNENGTPTIFYSKEDPVNFHLFKSLSEKCSHIFTSSLEMVESYRELTGNDRINVLQFGINPYIHNPVGSRTKYAEKFKNEILFAGSWLSKYPVRMNETKKLFDAIKKEEAPFTIIDRNLRLKNPRYQFPEKYIENMAPPLQHDKLMNLHKVIRWSINMNSVKYSQTMFANRVYELQAFGNIVLSNYNTGINNLFPNVRMINTGEDFKVIYRTNEDDLKDLQAKGIRNVFKEHTTFHRIRQIAATIDIDIEEENSKILVVFEDDTYQNRNSFDRQIYQDKNYVLKKDINNINLSEYGFITFFDDSNLYEEYYLEDMVTAFKYADVDFVTKDDTHEEHNYINKIVNQFKTMIHIPVYMEITDLSELTNGYNLDDVEVLNEETNDKKEVTSKKELSVIIPIHNNGTYLEEKCFASLKRSSSFDKMEIIFINDGSTDETTIKIINRLRRRHPDIVYIENTEGSGSASKPRNQGARVASTDYITYLDPDNEAIGDGFHNLLNKIKTNEVDMVVGNIVKEDSDRRNGGKYTDILKRNNNGKMLVEDPKAFLIRSEMRVQSIQAVIVKKSVIVDNNLKMVEGAAGQDTMFYQELVLNSKTIMGVNHYIHIYYAAVLGSVTNTISHKFFDKYYKLELERIPYLESYDLIDTYLTVRYNSYIRLWYLTRLERVESQHRFDAVSKFLDIIKLYDKFNPAYDEDVKETIEELKKEVNRN</sequence>
<dbReference type="InterPro" id="IPR029044">
    <property type="entry name" value="Nucleotide-diphossugar_trans"/>
</dbReference>
<dbReference type="Pfam" id="PF13524">
    <property type="entry name" value="Glyco_trans_1_2"/>
    <property type="match status" value="1"/>
</dbReference>
<evidence type="ECO:0000313" key="5">
    <source>
        <dbReference type="EMBL" id="MFD2830014.1"/>
    </source>
</evidence>
<name>A0ABW5WUH9_9STAP</name>
<dbReference type="GO" id="GO:0016757">
    <property type="term" value="F:glycosyltransferase activity"/>
    <property type="evidence" value="ECO:0007669"/>
    <property type="project" value="UniProtKB-KW"/>
</dbReference>
<evidence type="ECO:0000256" key="1">
    <source>
        <dbReference type="ARBA" id="ARBA00040220"/>
    </source>
</evidence>
<keyword evidence="5" id="KW-0808">Transferase</keyword>
<dbReference type="Pfam" id="PF00535">
    <property type="entry name" value="Glycos_transf_2"/>
    <property type="match status" value="1"/>
</dbReference>
<dbReference type="PANTHER" id="PTHR43685">
    <property type="entry name" value="GLYCOSYLTRANSFERASE"/>
    <property type="match status" value="1"/>
</dbReference>
<feature type="domain" description="Spore protein YkvP/CgeB glycosyl transferase-like" evidence="4">
    <location>
        <begin position="262"/>
        <end position="403"/>
    </location>
</feature>
<dbReference type="CDD" id="cd00761">
    <property type="entry name" value="Glyco_tranf_GTA_type"/>
    <property type="match status" value="1"/>
</dbReference>
<keyword evidence="6" id="KW-1185">Reference proteome</keyword>
<dbReference type="RefSeq" id="WP_377772542.1">
    <property type="nucleotide sequence ID" value="NZ_JBHUOQ010000001.1"/>
</dbReference>
<dbReference type="EMBL" id="JBHUOQ010000001">
    <property type="protein sequence ID" value="MFD2830014.1"/>
    <property type="molecule type" value="Genomic_DNA"/>
</dbReference>
<feature type="domain" description="Glycosyltransferase 2-like" evidence="3">
    <location>
        <begin position="554"/>
        <end position="697"/>
    </location>
</feature>
<organism evidence="5 6">
    <name type="scientific">Corticicoccus populi</name>
    <dbReference type="NCBI Taxonomy" id="1812821"/>
    <lineage>
        <taxon>Bacteria</taxon>
        <taxon>Bacillati</taxon>
        <taxon>Bacillota</taxon>
        <taxon>Bacilli</taxon>
        <taxon>Bacillales</taxon>
        <taxon>Staphylococcaceae</taxon>
        <taxon>Corticicoccus</taxon>
    </lineage>
</organism>